<evidence type="ECO:0000256" key="1">
    <source>
        <dbReference type="ARBA" id="ARBA00004123"/>
    </source>
</evidence>
<dbReference type="Proteomes" id="UP000887013">
    <property type="component" value="Unassembled WGS sequence"/>
</dbReference>
<feature type="domain" description="C2H2-type" evidence="9">
    <location>
        <begin position="286"/>
        <end position="313"/>
    </location>
</feature>
<dbReference type="FunFam" id="3.30.160.60:FF:000446">
    <property type="entry name" value="Zinc finger protein"/>
    <property type="match status" value="1"/>
</dbReference>
<keyword evidence="11" id="KW-1185">Reference proteome</keyword>
<evidence type="ECO:0000256" key="8">
    <source>
        <dbReference type="SAM" id="Coils"/>
    </source>
</evidence>
<organism evidence="10 11">
    <name type="scientific">Nephila pilipes</name>
    <name type="common">Giant wood spider</name>
    <name type="synonym">Nephila maculata</name>
    <dbReference type="NCBI Taxonomy" id="299642"/>
    <lineage>
        <taxon>Eukaryota</taxon>
        <taxon>Metazoa</taxon>
        <taxon>Ecdysozoa</taxon>
        <taxon>Arthropoda</taxon>
        <taxon>Chelicerata</taxon>
        <taxon>Arachnida</taxon>
        <taxon>Araneae</taxon>
        <taxon>Araneomorphae</taxon>
        <taxon>Entelegynae</taxon>
        <taxon>Araneoidea</taxon>
        <taxon>Nephilidae</taxon>
        <taxon>Nephila</taxon>
    </lineage>
</organism>
<evidence type="ECO:0000256" key="5">
    <source>
        <dbReference type="ARBA" id="ARBA00022833"/>
    </source>
</evidence>
<evidence type="ECO:0000313" key="11">
    <source>
        <dbReference type="Proteomes" id="UP000887013"/>
    </source>
</evidence>
<keyword evidence="5" id="KW-0862">Zinc</keyword>
<dbReference type="AlphaFoldDB" id="A0A8X6PHI3"/>
<comment type="caution">
    <text evidence="10">The sequence shown here is derived from an EMBL/GenBank/DDBJ whole genome shotgun (WGS) entry which is preliminary data.</text>
</comment>
<protein>
    <recommendedName>
        <fullName evidence="9">C2H2-type domain-containing protein</fullName>
    </recommendedName>
</protein>
<comment type="subcellular location">
    <subcellularLocation>
        <location evidence="1">Nucleus</location>
    </subcellularLocation>
</comment>
<evidence type="ECO:0000256" key="4">
    <source>
        <dbReference type="ARBA" id="ARBA00022771"/>
    </source>
</evidence>
<dbReference type="PANTHER" id="PTHR24394:SF44">
    <property type="entry name" value="ZINC FINGER PROTEIN 271-LIKE"/>
    <property type="match status" value="1"/>
</dbReference>
<dbReference type="PROSITE" id="PS50157">
    <property type="entry name" value="ZINC_FINGER_C2H2_2"/>
    <property type="match status" value="2"/>
</dbReference>
<proteinExistence type="predicted"/>
<keyword evidence="4 7" id="KW-0863">Zinc-finger</keyword>
<keyword evidence="8" id="KW-0175">Coiled coil</keyword>
<dbReference type="InterPro" id="IPR013087">
    <property type="entry name" value="Znf_C2H2_type"/>
</dbReference>
<gene>
    <name evidence="10" type="ORF">NPIL_329771</name>
</gene>
<dbReference type="EMBL" id="BMAW01069918">
    <property type="protein sequence ID" value="GFT71091.1"/>
    <property type="molecule type" value="Genomic_DNA"/>
</dbReference>
<dbReference type="GO" id="GO:0008270">
    <property type="term" value="F:zinc ion binding"/>
    <property type="evidence" value="ECO:0007669"/>
    <property type="project" value="UniProtKB-KW"/>
</dbReference>
<reference evidence="10" key="1">
    <citation type="submission" date="2020-08" db="EMBL/GenBank/DDBJ databases">
        <title>Multicomponent nature underlies the extraordinary mechanical properties of spider dragline silk.</title>
        <authorList>
            <person name="Kono N."/>
            <person name="Nakamura H."/>
            <person name="Mori M."/>
            <person name="Yoshida Y."/>
            <person name="Ohtoshi R."/>
            <person name="Malay A.D."/>
            <person name="Moran D.A.P."/>
            <person name="Tomita M."/>
            <person name="Numata K."/>
            <person name="Arakawa K."/>
        </authorList>
    </citation>
    <scope>NUCLEOTIDE SEQUENCE</scope>
</reference>
<dbReference type="PANTHER" id="PTHR24394">
    <property type="entry name" value="ZINC FINGER PROTEIN"/>
    <property type="match status" value="1"/>
</dbReference>
<dbReference type="GO" id="GO:0005634">
    <property type="term" value="C:nucleus"/>
    <property type="evidence" value="ECO:0007669"/>
    <property type="project" value="UniProtKB-SubCell"/>
</dbReference>
<name>A0A8X6PHI3_NEPPI</name>
<accession>A0A8X6PHI3</accession>
<evidence type="ECO:0000259" key="9">
    <source>
        <dbReference type="PROSITE" id="PS50157"/>
    </source>
</evidence>
<feature type="domain" description="C2H2-type" evidence="9">
    <location>
        <begin position="257"/>
        <end position="285"/>
    </location>
</feature>
<dbReference type="GO" id="GO:0000981">
    <property type="term" value="F:DNA-binding transcription factor activity, RNA polymerase II-specific"/>
    <property type="evidence" value="ECO:0007669"/>
    <property type="project" value="TreeGrafter"/>
</dbReference>
<feature type="coiled-coil region" evidence="8">
    <location>
        <begin position="95"/>
        <end position="122"/>
    </location>
</feature>
<keyword evidence="6" id="KW-0539">Nucleus</keyword>
<keyword evidence="3" id="KW-0677">Repeat</keyword>
<evidence type="ECO:0000256" key="6">
    <source>
        <dbReference type="ARBA" id="ARBA00023242"/>
    </source>
</evidence>
<dbReference type="SUPFAM" id="SSF57667">
    <property type="entry name" value="beta-beta-alpha zinc fingers"/>
    <property type="match status" value="2"/>
</dbReference>
<dbReference type="OrthoDB" id="9451254at2759"/>
<dbReference type="InterPro" id="IPR036236">
    <property type="entry name" value="Znf_C2H2_sf"/>
</dbReference>
<dbReference type="Gene3D" id="3.30.160.60">
    <property type="entry name" value="Classic Zinc Finger"/>
    <property type="match status" value="2"/>
</dbReference>
<keyword evidence="2" id="KW-0479">Metal-binding</keyword>
<evidence type="ECO:0000256" key="3">
    <source>
        <dbReference type="ARBA" id="ARBA00022737"/>
    </source>
</evidence>
<evidence type="ECO:0000313" key="10">
    <source>
        <dbReference type="EMBL" id="GFT71091.1"/>
    </source>
</evidence>
<sequence>MFSKAWKNAADTDSERYFTHSEPMFLIHTKPFERIENDFQIIANDQMWLYPSHYSGFGDSLPTKDSDTELFAFDISDSFLQCQGPYYVEQTNFLVNCCDSSVENAELQVKNVQEESVSLSSVGRCIRTACDILLGIDPCDNDNLLGTNHSQSKGVISSEFNFPPSHEKASLLKANMLYGSGENRSKRKCENLESENKLFKQDSIPSLSMRNNFSETFTGERNFNTHIEKQRICEQNISEKENQQNDNKPKHTGKKLYQGNICQRTFTRKYSLHHQHLRTHSGEKPFQYEVCQRKYTQKQNIFRHMRTHDGKKPVEC</sequence>
<evidence type="ECO:0000256" key="7">
    <source>
        <dbReference type="PROSITE-ProRule" id="PRU00042"/>
    </source>
</evidence>
<evidence type="ECO:0000256" key="2">
    <source>
        <dbReference type="ARBA" id="ARBA00022723"/>
    </source>
</evidence>